<organism evidence="2 3">
    <name type="scientific">Iningainema tapete BLCC-T55</name>
    <dbReference type="NCBI Taxonomy" id="2748662"/>
    <lineage>
        <taxon>Bacteria</taxon>
        <taxon>Bacillati</taxon>
        <taxon>Cyanobacteriota</taxon>
        <taxon>Cyanophyceae</taxon>
        <taxon>Nostocales</taxon>
        <taxon>Scytonemataceae</taxon>
        <taxon>Iningainema tapete</taxon>
    </lineage>
</organism>
<dbReference type="Proteomes" id="UP000629098">
    <property type="component" value="Unassembled WGS sequence"/>
</dbReference>
<proteinExistence type="predicted"/>
<dbReference type="Gene3D" id="3.90.550.10">
    <property type="entry name" value="Spore Coat Polysaccharide Biosynthesis Protein SpsA, Chain A"/>
    <property type="match status" value="1"/>
</dbReference>
<evidence type="ECO:0000313" key="3">
    <source>
        <dbReference type="Proteomes" id="UP000629098"/>
    </source>
</evidence>
<accession>A0A8J6XSQ0</accession>
<dbReference type="PANTHER" id="PTHR43685">
    <property type="entry name" value="GLYCOSYLTRANSFERASE"/>
    <property type="match status" value="1"/>
</dbReference>
<name>A0A8J6XSQ0_9CYAN</name>
<protein>
    <submittedName>
        <fullName evidence="2">Glycosyltransferase</fullName>
    </submittedName>
</protein>
<keyword evidence="3" id="KW-1185">Reference proteome</keyword>
<dbReference type="Pfam" id="PF00535">
    <property type="entry name" value="Glycos_transf_2"/>
    <property type="match status" value="1"/>
</dbReference>
<dbReference type="InterPro" id="IPR029044">
    <property type="entry name" value="Nucleotide-diphossugar_trans"/>
</dbReference>
<dbReference type="SUPFAM" id="SSF53448">
    <property type="entry name" value="Nucleotide-diphospho-sugar transferases"/>
    <property type="match status" value="1"/>
</dbReference>
<evidence type="ECO:0000259" key="1">
    <source>
        <dbReference type="Pfam" id="PF00535"/>
    </source>
</evidence>
<reference evidence="2" key="1">
    <citation type="submission" date="2020-09" db="EMBL/GenBank/DDBJ databases">
        <title>Iningainema tapete sp. nov. (Scytonemataceae, Cyanobacteria) from greenhouses in central Florida (USA) produces two types of nodularin with biosynthetic potential for microcystin-LR and anabaenopeptins.</title>
        <authorList>
            <person name="Berthold D.E."/>
            <person name="Lefler F.W."/>
            <person name="Huang I.-S."/>
            <person name="Abdulla H."/>
            <person name="Zimba P.V."/>
            <person name="Laughinghouse H.D. IV."/>
        </authorList>
    </citation>
    <scope>NUCLEOTIDE SEQUENCE</scope>
    <source>
        <strain evidence="2">BLCCT55</strain>
    </source>
</reference>
<comment type="caution">
    <text evidence="2">The sequence shown here is derived from an EMBL/GenBank/DDBJ whole genome shotgun (WGS) entry which is preliminary data.</text>
</comment>
<dbReference type="AlphaFoldDB" id="A0A8J6XSQ0"/>
<dbReference type="CDD" id="cd00761">
    <property type="entry name" value="Glyco_tranf_GTA_type"/>
    <property type="match status" value="1"/>
</dbReference>
<dbReference type="PANTHER" id="PTHR43685:SF2">
    <property type="entry name" value="GLYCOSYLTRANSFERASE 2-LIKE DOMAIN-CONTAINING PROTEIN"/>
    <property type="match status" value="1"/>
</dbReference>
<dbReference type="InterPro" id="IPR001173">
    <property type="entry name" value="Glyco_trans_2-like"/>
</dbReference>
<feature type="domain" description="Glycosyltransferase 2-like" evidence="1">
    <location>
        <begin position="5"/>
        <end position="116"/>
    </location>
</feature>
<dbReference type="RefSeq" id="WP_190838187.1">
    <property type="nucleotide sequence ID" value="NZ_CAWPPI010000126.1"/>
</dbReference>
<evidence type="ECO:0000313" key="2">
    <source>
        <dbReference type="EMBL" id="MBD2778481.1"/>
    </source>
</evidence>
<dbReference type="InterPro" id="IPR050834">
    <property type="entry name" value="Glycosyltransf_2"/>
</dbReference>
<gene>
    <name evidence="2" type="ORF">ICL16_42170</name>
</gene>
<dbReference type="EMBL" id="JACXAE010000126">
    <property type="protein sequence ID" value="MBD2778481.1"/>
    <property type="molecule type" value="Genomic_DNA"/>
</dbReference>
<sequence>MLKVSVIIPAYNAMTYLPKTLESVLQQTFTDFEVLIINDGSSDNIVQWAEQIVDSRVKLISQENQRLAAARNTGIAHAQGEYIAFLDADDLWEPTKLEKQVRCLEEHPKVGLVHSWTLLVDSEGKVTGKVLKSQIEGDAWQQIVQKNTVVVSSVIVRSSCLETVGVFDRDLHYCEDYDMWIRLASRYPFAVVKEPLTRYRLHPGTLSTHCQGVLQSFRILIERAFQSAPIELLYLRNRGYGNENLYLAWRSLNNQDYKQAIHFQEQALAHYPQLRYSWECIRLGLAIAVMQLLKPDGYSKVLELIYTLRRRISSSIAR</sequence>